<organism evidence="7 8">
    <name type="scientific">Polycladospora coralii</name>
    <dbReference type="NCBI Taxonomy" id="2771432"/>
    <lineage>
        <taxon>Bacteria</taxon>
        <taxon>Bacillati</taxon>
        <taxon>Bacillota</taxon>
        <taxon>Bacilli</taxon>
        <taxon>Bacillales</taxon>
        <taxon>Thermoactinomycetaceae</taxon>
        <taxon>Polycladospora</taxon>
    </lineage>
</organism>
<dbReference type="GO" id="GO:0016987">
    <property type="term" value="F:sigma factor activity"/>
    <property type="evidence" value="ECO:0007669"/>
    <property type="project" value="UniProtKB-KW"/>
</dbReference>
<dbReference type="InterPro" id="IPR013249">
    <property type="entry name" value="RNA_pol_sigma70_r4_t2"/>
</dbReference>
<accession>A0A926RU49</accession>
<dbReference type="InterPro" id="IPR036388">
    <property type="entry name" value="WH-like_DNA-bd_sf"/>
</dbReference>
<dbReference type="SUPFAM" id="SSF88946">
    <property type="entry name" value="Sigma2 domain of RNA polymerase sigma factors"/>
    <property type="match status" value="1"/>
</dbReference>
<dbReference type="GO" id="GO:0003677">
    <property type="term" value="F:DNA binding"/>
    <property type="evidence" value="ECO:0007669"/>
    <property type="project" value="InterPro"/>
</dbReference>
<reference evidence="7" key="1">
    <citation type="submission" date="2020-09" db="EMBL/GenBank/DDBJ databases">
        <title>A novel bacterium of genus Hazenella, isolated from South China Sea.</title>
        <authorList>
            <person name="Huang H."/>
            <person name="Mo K."/>
            <person name="Hu Y."/>
        </authorList>
    </citation>
    <scope>NUCLEOTIDE SEQUENCE</scope>
    <source>
        <strain evidence="7">IB182357</strain>
    </source>
</reference>
<dbReference type="InterPro" id="IPR013325">
    <property type="entry name" value="RNA_pol_sigma_r2"/>
</dbReference>
<feature type="domain" description="RNA polymerase sigma factor 70 region 4 type 2" evidence="6">
    <location>
        <begin position="118"/>
        <end position="170"/>
    </location>
</feature>
<dbReference type="PANTHER" id="PTHR43133">
    <property type="entry name" value="RNA POLYMERASE ECF-TYPE SIGMA FACTO"/>
    <property type="match status" value="1"/>
</dbReference>
<gene>
    <name evidence="7" type="ORF">IC620_07150</name>
</gene>
<dbReference type="CDD" id="cd06171">
    <property type="entry name" value="Sigma70_r4"/>
    <property type="match status" value="1"/>
</dbReference>
<dbReference type="GO" id="GO:0006352">
    <property type="term" value="P:DNA-templated transcription initiation"/>
    <property type="evidence" value="ECO:0007669"/>
    <property type="project" value="InterPro"/>
</dbReference>
<dbReference type="NCBIfam" id="TIGR02937">
    <property type="entry name" value="sigma70-ECF"/>
    <property type="match status" value="1"/>
</dbReference>
<dbReference type="InterPro" id="IPR007627">
    <property type="entry name" value="RNA_pol_sigma70_r2"/>
</dbReference>
<protein>
    <submittedName>
        <fullName evidence="7">Sigma-70 family RNA polymerase sigma factor</fullName>
    </submittedName>
</protein>
<evidence type="ECO:0000259" key="5">
    <source>
        <dbReference type="Pfam" id="PF04542"/>
    </source>
</evidence>
<evidence type="ECO:0000256" key="4">
    <source>
        <dbReference type="ARBA" id="ARBA00023163"/>
    </source>
</evidence>
<sequence>MERSVNALDSKIIIGICNGDRDAMYELYSAYFERALRLAIAITRNRDMAQDAVQETFIRVYRNMHTFDQTKRFEPWLYKILVNESRRLLKKEQRLFFWMRNDYKDAEHIQADESPDYEELYEAIQSLSDKVRLPIILKYLQGFSEKEIADTLDIPLNTVKSRLFQGRKKLLKQLQDLEERSAYHA</sequence>
<evidence type="ECO:0000313" key="7">
    <source>
        <dbReference type="EMBL" id="MBD1372137.1"/>
    </source>
</evidence>
<dbReference type="Gene3D" id="1.10.10.10">
    <property type="entry name" value="Winged helix-like DNA-binding domain superfamily/Winged helix DNA-binding domain"/>
    <property type="match status" value="1"/>
</dbReference>
<dbReference type="Pfam" id="PF08281">
    <property type="entry name" value="Sigma70_r4_2"/>
    <property type="match status" value="1"/>
</dbReference>
<feature type="domain" description="RNA polymerase sigma-70 region 2" evidence="5">
    <location>
        <begin position="27"/>
        <end position="94"/>
    </location>
</feature>
<keyword evidence="3" id="KW-0731">Sigma factor</keyword>
<evidence type="ECO:0000256" key="3">
    <source>
        <dbReference type="ARBA" id="ARBA00023082"/>
    </source>
</evidence>
<dbReference type="InterPro" id="IPR013324">
    <property type="entry name" value="RNA_pol_sigma_r3/r4-like"/>
</dbReference>
<dbReference type="Pfam" id="PF04542">
    <property type="entry name" value="Sigma70_r2"/>
    <property type="match status" value="1"/>
</dbReference>
<keyword evidence="8" id="KW-1185">Reference proteome</keyword>
<proteinExistence type="inferred from homology"/>
<dbReference type="Gene3D" id="1.10.1740.10">
    <property type="match status" value="1"/>
</dbReference>
<dbReference type="AlphaFoldDB" id="A0A926RU49"/>
<comment type="caution">
    <text evidence="7">The sequence shown here is derived from an EMBL/GenBank/DDBJ whole genome shotgun (WGS) entry which is preliminary data.</text>
</comment>
<name>A0A926RU49_9BACL</name>
<evidence type="ECO:0000313" key="8">
    <source>
        <dbReference type="Proteomes" id="UP000661691"/>
    </source>
</evidence>
<dbReference type="Proteomes" id="UP000661691">
    <property type="component" value="Unassembled WGS sequence"/>
</dbReference>
<dbReference type="EMBL" id="JACXAH010000008">
    <property type="protein sequence ID" value="MBD1372137.1"/>
    <property type="molecule type" value="Genomic_DNA"/>
</dbReference>
<dbReference type="InterPro" id="IPR014284">
    <property type="entry name" value="RNA_pol_sigma-70_dom"/>
</dbReference>
<evidence type="ECO:0000259" key="6">
    <source>
        <dbReference type="Pfam" id="PF08281"/>
    </source>
</evidence>
<keyword evidence="2" id="KW-0805">Transcription regulation</keyword>
<evidence type="ECO:0000256" key="2">
    <source>
        <dbReference type="ARBA" id="ARBA00023015"/>
    </source>
</evidence>
<comment type="similarity">
    <text evidence="1">Belongs to the sigma-70 factor family. ECF subfamily.</text>
</comment>
<dbReference type="PANTHER" id="PTHR43133:SF60">
    <property type="entry name" value="RNA POLYMERASE SIGMA FACTOR SIGV"/>
    <property type="match status" value="1"/>
</dbReference>
<dbReference type="SUPFAM" id="SSF88659">
    <property type="entry name" value="Sigma3 and sigma4 domains of RNA polymerase sigma factors"/>
    <property type="match status" value="1"/>
</dbReference>
<evidence type="ECO:0000256" key="1">
    <source>
        <dbReference type="ARBA" id="ARBA00010641"/>
    </source>
</evidence>
<keyword evidence="4" id="KW-0804">Transcription</keyword>
<dbReference type="InterPro" id="IPR039425">
    <property type="entry name" value="RNA_pol_sigma-70-like"/>
</dbReference>